<organism evidence="4 5">
    <name type="scientific">Francisella frigiditurris</name>
    <dbReference type="NCBI Taxonomy" id="1542390"/>
    <lineage>
        <taxon>Bacteria</taxon>
        <taxon>Pseudomonadati</taxon>
        <taxon>Pseudomonadota</taxon>
        <taxon>Gammaproteobacteria</taxon>
        <taxon>Thiotrichales</taxon>
        <taxon>Francisellaceae</taxon>
        <taxon>Francisella</taxon>
    </lineage>
</organism>
<keyword evidence="1" id="KW-0596">Phosphopantetheine</keyword>
<dbReference type="Pfam" id="PF07993">
    <property type="entry name" value="NAD_binding_4"/>
    <property type="match status" value="1"/>
</dbReference>
<evidence type="ECO:0000313" key="4">
    <source>
        <dbReference type="EMBL" id="APC97890.1"/>
    </source>
</evidence>
<dbReference type="InterPro" id="IPR036291">
    <property type="entry name" value="NAD(P)-bd_dom_sf"/>
</dbReference>
<dbReference type="InterPro" id="IPR036736">
    <property type="entry name" value="ACP-like_sf"/>
</dbReference>
<dbReference type="EMBL" id="CP009654">
    <property type="protein sequence ID" value="APC97890.1"/>
    <property type="molecule type" value="Genomic_DNA"/>
</dbReference>
<dbReference type="Gene3D" id="3.40.50.12780">
    <property type="entry name" value="N-terminal domain of ligase-like"/>
    <property type="match status" value="1"/>
</dbReference>
<dbReference type="SUPFAM" id="SSF47336">
    <property type="entry name" value="ACP-like"/>
    <property type="match status" value="1"/>
</dbReference>
<dbReference type="PANTHER" id="PTHR44845:SF6">
    <property type="entry name" value="BETA-ALANINE-ACTIVATING ENZYME"/>
    <property type="match status" value="1"/>
</dbReference>
<dbReference type="Gene3D" id="1.10.1200.10">
    <property type="entry name" value="ACP-like"/>
    <property type="match status" value="1"/>
</dbReference>
<dbReference type="GO" id="GO:0016853">
    <property type="term" value="F:isomerase activity"/>
    <property type="evidence" value="ECO:0007669"/>
    <property type="project" value="UniProtKB-KW"/>
</dbReference>
<dbReference type="InterPro" id="IPR042099">
    <property type="entry name" value="ANL_N_sf"/>
</dbReference>
<evidence type="ECO:0000256" key="2">
    <source>
        <dbReference type="ARBA" id="ARBA00022553"/>
    </source>
</evidence>
<feature type="domain" description="Carrier" evidence="3">
    <location>
        <begin position="527"/>
        <end position="601"/>
    </location>
</feature>
<dbReference type="KEGG" id="frc:KX01_191"/>
<dbReference type="OrthoDB" id="9757559at2"/>
<evidence type="ECO:0000313" key="5">
    <source>
        <dbReference type="Proteomes" id="UP000182521"/>
    </source>
</evidence>
<keyword evidence="2" id="KW-0597">Phosphoprotein</keyword>
<keyword evidence="5" id="KW-1185">Reference proteome</keyword>
<evidence type="ECO:0000259" key="3">
    <source>
        <dbReference type="PROSITE" id="PS50075"/>
    </source>
</evidence>
<gene>
    <name evidence="4" type="ORF">KX01_191</name>
</gene>
<dbReference type="PROSITE" id="PS50075">
    <property type="entry name" value="CARRIER"/>
    <property type="match status" value="1"/>
</dbReference>
<dbReference type="SUPFAM" id="SSF51735">
    <property type="entry name" value="NAD(P)-binding Rossmann-fold domains"/>
    <property type="match status" value="1"/>
</dbReference>
<evidence type="ECO:0000256" key="1">
    <source>
        <dbReference type="ARBA" id="ARBA00022450"/>
    </source>
</evidence>
<protein>
    <submittedName>
        <fullName evidence="4">3-beta hydroxysteroid dehydrogenase/isomerase family protein</fullName>
    </submittedName>
</protein>
<dbReference type="InterPro" id="IPR000873">
    <property type="entry name" value="AMP-dep_synth/lig_dom"/>
</dbReference>
<dbReference type="Pfam" id="PF00550">
    <property type="entry name" value="PP-binding"/>
    <property type="match status" value="1"/>
</dbReference>
<dbReference type="Gene3D" id="3.40.50.720">
    <property type="entry name" value="NAD(P)-binding Rossmann-like Domain"/>
    <property type="match status" value="1"/>
</dbReference>
<keyword evidence="4" id="KW-0413">Isomerase</keyword>
<dbReference type="InterPro" id="IPR013120">
    <property type="entry name" value="FAR_NAD-bd"/>
</dbReference>
<dbReference type="AlphaFoldDB" id="A0A1J0KW41"/>
<dbReference type="RefSeq" id="WP_071663216.1">
    <property type="nucleotide sequence ID" value="NZ_CP009654.1"/>
</dbReference>
<name>A0A1J0KW41_9GAMM</name>
<dbReference type="PANTHER" id="PTHR44845">
    <property type="entry name" value="CARRIER DOMAIN-CONTAINING PROTEIN"/>
    <property type="match status" value="1"/>
</dbReference>
<dbReference type="InterPro" id="IPR045851">
    <property type="entry name" value="AMP-bd_C_sf"/>
</dbReference>
<reference evidence="5" key="1">
    <citation type="submission" date="2014-10" db="EMBL/GenBank/DDBJ databases">
        <authorList>
            <person name="Kuske C.R."/>
            <person name="Challacombe J.F."/>
            <person name="Daligault H.E."/>
            <person name="Davenport K.W."/>
            <person name="Johnson S.L."/>
            <person name="Siddaramappa S."/>
            <person name="Petersen J.M."/>
        </authorList>
    </citation>
    <scope>NUCLEOTIDE SEQUENCE [LARGE SCALE GENOMIC DNA]</scope>
    <source>
        <strain evidence="5">CA97-1460</strain>
    </source>
</reference>
<dbReference type="STRING" id="1542390.KX01_191"/>
<dbReference type="InterPro" id="IPR009081">
    <property type="entry name" value="PP-bd_ACP"/>
</dbReference>
<dbReference type="SUPFAM" id="SSF56801">
    <property type="entry name" value="Acetyl-CoA synthetase-like"/>
    <property type="match status" value="1"/>
</dbReference>
<dbReference type="Proteomes" id="UP000182521">
    <property type="component" value="Chromosome"/>
</dbReference>
<dbReference type="Pfam" id="PF00501">
    <property type="entry name" value="AMP-binding"/>
    <property type="match status" value="1"/>
</dbReference>
<sequence length="975" mass="111196">MSQTLHEAFFEQVKRAPNNICIIDNDFSLTYQQVKNLIIRLSHDLHQQGVNEGDVVGIYCDKRYEIIVAFLAISLVGGRCLQLDKAFPIPLLQDIVDETNAKILLCDSYFDELKGVKTLNIVDICSQDKLSVETFLAINVDPDKTVWMVYSSGTTGKHKGLSISHKAILASYETRYKIKDYDDKSKVACNIYYLWEVFRPILRGGTTYIIRDEVLHDFYELAEYFVNHNIDESLFTPSYLETLLHTSPDQAEIILNQLKVCWLNGEVVSSSLYHKLLPYLDTVKIYNLYSISECHDVAVYQLCRDDKNVQEKKIVPVGYLLDDVEVVLLNEANQICKPHEKGELYVHSRGLAIEYINRPELNYERFIDASRSPINKRLYKTGDYAQLDENGKLITVFGRCDYIVKLRGYTISLPFVEAVVKDKLNIMHCVVEKEGSGLLDEHLVAYIEVPKDKQDEFYHNWEFSNSHEISQKIIDCISPFLAIYMRPQRFVVLDKININAYSNKLDRRSILSAVNNKKVNEVKFSEVSTLDDYRNLWKTLLNIDEDLIRDESSFFKLGGTSLSAMMLINALATQGFHRVKIGDFISNNSFKDSYNLFTNGVGSLSQTNDMEIVNKDVNEAFNYLVNTINKKSKRPLCKNGKNWLITGVTGFLGKQILKDLIENTNDQIICLVRAEDESHLLKRFNEIIKSLNILDEEKSRIKFIKGDMAKESLGATLEDWIYLQENVTGIINIAADVNLILPYEKIRDSSLIGTRSLIELSLGCESIKPIFHISSNAVFAESDSVEVDESHDIDKFLVQGKSGYGVAKWAAEKLLLLSKDLGLEVTIFRPGNISASDIGNINKKDTNYLILKSIVSSKSIPEGLALEMTPISHLSKNIIKAVLDNKLNKIYNMTNINIVNDIDLMEFTECHLLSRDEWINQLKDIELKAIIDNDDECLHSVANNYKQTNYEELMFECGVSYPLVSREMLDPMLNS</sequence>
<proteinExistence type="predicted"/>
<dbReference type="Gene3D" id="3.30.300.30">
    <property type="match status" value="1"/>
</dbReference>
<accession>A0A1J0KW41</accession>